<evidence type="ECO:0000313" key="5">
    <source>
        <dbReference type="EMBL" id="QJP99155.1"/>
    </source>
</evidence>
<evidence type="ECO:0000256" key="1">
    <source>
        <dbReference type="ARBA" id="ARBA00007430"/>
    </source>
</evidence>
<dbReference type="AlphaFoldDB" id="A0A6M3ZKL6"/>
<dbReference type="Gene3D" id="3.40.50.720">
    <property type="entry name" value="NAD(P)-binding Rossmann-like Domain"/>
    <property type="match status" value="2"/>
</dbReference>
<evidence type="ECO:0000313" key="6">
    <source>
        <dbReference type="Proteomes" id="UP000501648"/>
    </source>
</evidence>
<dbReference type="PANTHER" id="PTHR43318:SF1">
    <property type="entry name" value="POLYSACCHARIDE BIOSYNTHESIS PROTEIN EPSC-RELATED"/>
    <property type="match status" value="1"/>
</dbReference>
<reference evidence="5 6" key="1">
    <citation type="journal article" date="2012" name="J. Bacteriol.">
        <title>Genome sequence of the pathogenic Herbaspirillum seropedicae strain Os34, isolated from rice roots.</title>
        <authorList>
            <person name="Ye W."/>
            <person name="Ye S."/>
            <person name="Liu J."/>
            <person name="Chang S."/>
            <person name="Chen M."/>
            <person name="Zhu B."/>
            <person name="Guo L."/>
            <person name="An Q."/>
        </authorList>
    </citation>
    <scope>NUCLEOTIDE SEQUENCE [LARGE SCALE GENOMIC DNA]</scope>
    <source>
        <strain evidence="5 6">Os34</strain>
    </source>
</reference>
<keyword evidence="2" id="KW-0472">Membrane</keyword>
<dbReference type="InterPro" id="IPR036291">
    <property type="entry name" value="NAD(P)-bd_dom_sf"/>
</dbReference>
<dbReference type="SUPFAM" id="SSF51735">
    <property type="entry name" value="NAD(P)-binding Rossmann-fold domains"/>
    <property type="match status" value="2"/>
</dbReference>
<dbReference type="InterPro" id="IPR003869">
    <property type="entry name" value="Polysac_CapD-like"/>
</dbReference>
<dbReference type="CDD" id="cd05237">
    <property type="entry name" value="UDP_invert_4-6DH_SDR_e"/>
    <property type="match status" value="1"/>
</dbReference>
<dbReference type="InterPro" id="IPR041561">
    <property type="entry name" value="PglD_N"/>
</dbReference>
<dbReference type="EMBL" id="CP008956">
    <property type="protein sequence ID" value="QJP99155.1"/>
    <property type="molecule type" value="Genomic_DNA"/>
</dbReference>
<feature type="domain" description="PglD N-terminal" evidence="4">
    <location>
        <begin position="124"/>
        <end position="176"/>
    </location>
</feature>
<feature type="domain" description="Polysaccharide biosynthesis protein CapD-like" evidence="3">
    <location>
        <begin position="262"/>
        <end position="570"/>
    </location>
</feature>
<accession>A0A6M3ZKL6</accession>
<proteinExistence type="inferred from homology"/>
<organism evidence="5 6">
    <name type="scientific">Herbaspirillum rubrisubalbicans Os34</name>
    <dbReference type="NCBI Taxonomy" id="1235827"/>
    <lineage>
        <taxon>Bacteria</taxon>
        <taxon>Pseudomonadati</taxon>
        <taxon>Pseudomonadota</taxon>
        <taxon>Betaproteobacteria</taxon>
        <taxon>Burkholderiales</taxon>
        <taxon>Oxalobacteraceae</taxon>
        <taxon>Herbaspirillum</taxon>
    </lineage>
</organism>
<protein>
    <submittedName>
        <fullName evidence="5">Polysaccharide biosynthesis protein</fullName>
    </submittedName>
</protein>
<evidence type="ECO:0000259" key="3">
    <source>
        <dbReference type="Pfam" id="PF02719"/>
    </source>
</evidence>
<feature type="transmembrane region" description="Helical" evidence="2">
    <location>
        <begin position="23"/>
        <end position="42"/>
    </location>
</feature>
<dbReference type="Pfam" id="PF17836">
    <property type="entry name" value="PglD_N"/>
    <property type="match status" value="1"/>
</dbReference>
<feature type="transmembrane region" description="Helical" evidence="2">
    <location>
        <begin position="54"/>
        <end position="77"/>
    </location>
</feature>
<gene>
    <name evidence="5" type="ORF">C798_02575</name>
</gene>
<sequence length="638" mass="70743">MCIVATWLAFSLRLDVMHFPEGYQWHVYQISPLLLLPVFVRLGLYRSVFRYTGVAAIVSIAKALVVYGFLLFLFLVWMGLPGVPRSLGILQPLILFPMIGGSRAFARLWLSQADGERKYHRDSRLLIYGAGPAGAQIADGLAQRRQFTLIGFLDDNPELHGKLINGMKVYPSTEAARVISLFAVTDVLLALPDTTRARRHEILEGLRKYHVHVSSMPDLTDLARGTVAIADMNELDILDLLGREPVEPNLALISRNIADKVVLVTGAGGSIGSELCRQILAGTPACLLLLEHNEFSLYNIHQELQQEVKRRQIEVQLIPLLGSVKDYSRVAQVCRTWRPHTIYHAAAYKHVPLVEHNPAEGIRNNIFGTYNVARAAIECGAADLVLISTDKAVRPTNVMGATKRVAEMILQALAATPRPVFHSMPGIAPEFGMATRFSMVRFGNVLDSSGSVVPLFRQQIRNGGPITLTDAEVTRYFMTIPEAAQLVIQAGAMTENGDVFVLDMGQPVKILDLAYRMVQLSGLIVRDEDNPDGDIEIQITGLRPGEKLYEELLIGQDAKHTVHPRIMRAHEDFLSWGELNTRLDRLQRAVDQNDVPVMTDLLTELVLGYVPNKEVVDWVTSALVVENPLGIAKLVVKD</sequence>
<dbReference type="PANTHER" id="PTHR43318">
    <property type="entry name" value="UDP-N-ACETYLGLUCOSAMINE 4,6-DEHYDRATASE"/>
    <property type="match status" value="1"/>
</dbReference>
<name>A0A6M3ZKL6_9BURK</name>
<keyword evidence="2" id="KW-0812">Transmembrane</keyword>
<evidence type="ECO:0000256" key="2">
    <source>
        <dbReference type="SAM" id="Phobius"/>
    </source>
</evidence>
<comment type="similarity">
    <text evidence="1">Belongs to the polysaccharide synthase family.</text>
</comment>
<dbReference type="InterPro" id="IPR051203">
    <property type="entry name" value="Polysaccharide_Synthase-Rel"/>
</dbReference>
<evidence type="ECO:0000259" key="4">
    <source>
        <dbReference type="Pfam" id="PF17836"/>
    </source>
</evidence>
<keyword evidence="2" id="KW-1133">Transmembrane helix</keyword>
<dbReference type="Proteomes" id="UP000501648">
    <property type="component" value="Chromosome"/>
</dbReference>
<dbReference type="Pfam" id="PF02719">
    <property type="entry name" value="Polysacc_synt_2"/>
    <property type="match status" value="1"/>
</dbReference>